<reference evidence="2 3" key="1">
    <citation type="submission" date="2020-08" db="EMBL/GenBank/DDBJ databases">
        <title>Genomic Encyclopedia of Type Strains, Phase IV (KMG-IV): sequencing the most valuable type-strain genomes for metagenomic binning, comparative biology and taxonomic classification.</title>
        <authorList>
            <person name="Goeker M."/>
        </authorList>
    </citation>
    <scope>NUCLEOTIDE SEQUENCE [LARGE SCALE GENOMIC DNA]</scope>
    <source>
        <strain evidence="2 3">DSM 27026</strain>
    </source>
</reference>
<dbReference type="Proteomes" id="UP000553706">
    <property type="component" value="Unassembled WGS sequence"/>
</dbReference>
<name>A0A840VG90_9PROT</name>
<comment type="caution">
    <text evidence="2">The sequence shown here is derived from an EMBL/GenBank/DDBJ whole genome shotgun (WGS) entry which is preliminary data.</text>
</comment>
<evidence type="ECO:0000313" key="2">
    <source>
        <dbReference type="EMBL" id="MBB5372215.1"/>
    </source>
</evidence>
<proteinExistence type="predicted"/>
<feature type="region of interest" description="Disordered" evidence="1">
    <location>
        <begin position="58"/>
        <end position="78"/>
    </location>
</feature>
<evidence type="ECO:0000313" key="3">
    <source>
        <dbReference type="Proteomes" id="UP000553706"/>
    </source>
</evidence>
<dbReference type="RefSeq" id="WP_183265198.1">
    <property type="nucleotide sequence ID" value="NZ_JACHFJ010000001.1"/>
</dbReference>
<protein>
    <submittedName>
        <fullName evidence="2">General secretion pathway protein N</fullName>
    </submittedName>
</protein>
<gene>
    <name evidence="2" type="ORF">HNP71_000439</name>
</gene>
<dbReference type="EMBL" id="JACHFJ010000001">
    <property type="protein sequence ID" value="MBB5372215.1"/>
    <property type="molecule type" value="Genomic_DNA"/>
</dbReference>
<organism evidence="2 3">
    <name type="scientific">Acidocella aromatica</name>
    <dbReference type="NCBI Taxonomy" id="1303579"/>
    <lineage>
        <taxon>Bacteria</taxon>
        <taxon>Pseudomonadati</taxon>
        <taxon>Pseudomonadota</taxon>
        <taxon>Alphaproteobacteria</taxon>
        <taxon>Acetobacterales</taxon>
        <taxon>Acidocellaceae</taxon>
        <taxon>Acidocella</taxon>
    </lineage>
</organism>
<sequence>MTRLWPALTALLAALLLAELALPLPGIVPQRLSPPSTNPVARQTDTAVSQWSDTALARPLFTPSRRPADQGRGDDGLPRLSAIIVTNGTRSAIFSTDGQKPQILGEGGTVGGYRVRAILPDKVELDSSSGPLTLRPQFITSPPAAVATDNNS</sequence>
<keyword evidence="3" id="KW-1185">Reference proteome</keyword>
<evidence type="ECO:0000256" key="1">
    <source>
        <dbReference type="SAM" id="MobiDB-lite"/>
    </source>
</evidence>
<dbReference type="AlphaFoldDB" id="A0A840VG90"/>
<feature type="compositionally biased region" description="Basic and acidic residues" evidence="1">
    <location>
        <begin position="66"/>
        <end position="77"/>
    </location>
</feature>
<accession>A0A840VG90</accession>